<accession>K2M9E2</accession>
<comment type="caution">
    <text evidence="1">The sequence shown here is derived from an EMBL/GenBank/DDBJ whole genome shotgun (WGS) entry which is preliminary data.</text>
</comment>
<evidence type="ECO:0000313" key="2">
    <source>
        <dbReference type="Proteomes" id="UP000007350"/>
    </source>
</evidence>
<proteinExistence type="predicted"/>
<protein>
    <submittedName>
        <fullName evidence="1">Uncharacterized protein</fullName>
    </submittedName>
</protein>
<organism evidence="1 2">
    <name type="scientific">Trypanosoma cruzi marinkellei</name>
    <dbReference type="NCBI Taxonomy" id="85056"/>
    <lineage>
        <taxon>Eukaryota</taxon>
        <taxon>Discoba</taxon>
        <taxon>Euglenozoa</taxon>
        <taxon>Kinetoplastea</taxon>
        <taxon>Metakinetoplastina</taxon>
        <taxon>Trypanosomatida</taxon>
        <taxon>Trypanosomatidae</taxon>
        <taxon>Trypanosoma</taxon>
        <taxon>Schizotrypanum</taxon>
    </lineage>
</organism>
<evidence type="ECO:0000313" key="1">
    <source>
        <dbReference type="EMBL" id="EKF31648.1"/>
    </source>
</evidence>
<dbReference type="AlphaFoldDB" id="K2M9E2"/>
<name>K2M9E2_TRYCR</name>
<dbReference type="EMBL" id="AHKC01010679">
    <property type="protein sequence ID" value="EKF31648.1"/>
    <property type="molecule type" value="Genomic_DNA"/>
</dbReference>
<dbReference type="Proteomes" id="UP000007350">
    <property type="component" value="Unassembled WGS sequence"/>
</dbReference>
<keyword evidence="2" id="KW-1185">Reference proteome</keyword>
<gene>
    <name evidence="1" type="ORF">MOQ_004512</name>
</gene>
<sequence>MGREIGAHQRSAGPIPVLHHFCHGKLECVLYGRDNRKILQIHDVTEEWELLLGPRGTEWLMRGICGRRGFVQRIAVALFDGVLECMVDATPGHCSWMRLGSPLRRRRARSRHADSGGGTVRPGRVPFAGKRCLWNLACWQGDCVRSVTWILRTVNNDAGVRIQEIQGAIEVSRKWDCPFPQAVQGARKEHAAPPPNEARC</sequence>
<reference evidence="1 2" key="1">
    <citation type="journal article" date="2012" name="BMC Genomics">
        <title>Comparative genomic analysis of human infective Trypanosoma cruzi lineages with the bat-restricted subspecies T. cruzi marinkellei.</title>
        <authorList>
            <person name="Franzen O."/>
            <person name="Talavera-Lopez C."/>
            <person name="Ochaya S."/>
            <person name="Butler C.E."/>
            <person name="Messenger L.A."/>
            <person name="Lewis M.D."/>
            <person name="Llewellyn M.S."/>
            <person name="Marinkelle C.J."/>
            <person name="Tyler K.M."/>
            <person name="Miles M.A."/>
            <person name="Andersson B."/>
        </authorList>
    </citation>
    <scope>NUCLEOTIDE SEQUENCE [LARGE SCALE GENOMIC DNA]</scope>
    <source>
        <strain evidence="1 2">B7</strain>
    </source>
</reference>
<dbReference type="OrthoDB" id="10384701at2759"/>